<accession>A0A0A9C7J3</accession>
<keyword evidence="1" id="KW-0732">Signal</keyword>
<dbReference type="AlphaFoldDB" id="A0A0A9C7J3"/>
<dbReference type="EMBL" id="GBRH01227467">
    <property type="protein sequence ID" value="JAD70428.1"/>
    <property type="molecule type" value="Transcribed_RNA"/>
</dbReference>
<sequence length="47" mass="5549">MRFWSALMCALWGMQPLSLGSRKQFQLCSCIYYRLRSPPSKKSSFAW</sequence>
<feature type="chain" id="PRO_5002043056" evidence="1">
    <location>
        <begin position="21"/>
        <end position="47"/>
    </location>
</feature>
<feature type="signal peptide" evidence="1">
    <location>
        <begin position="1"/>
        <end position="20"/>
    </location>
</feature>
<reference evidence="2" key="2">
    <citation type="journal article" date="2015" name="Data Brief">
        <title>Shoot transcriptome of the giant reed, Arundo donax.</title>
        <authorList>
            <person name="Barrero R.A."/>
            <person name="Guerrero F.D."/>
            <person name="Moolhuijzen P."/>
            <person name="Goolsby J.A."/>
            <person name="Tidwell J."/>
            <person name="Bellgard S.E."/>
            <person name="Bellgard M.I."/>
        </authorList>
    </citation>
    <scope>NUCLEOTIDE SEQUENCE</scope>
    <source>
        <tissue evidence="2">Shoot tissue taken approximately 20 cm above the soil surface</tissue>
    </source>
</reference>
<reference evidence="2" key="1">
    <citation type="submission" date="2014-09" db="EMBL/GenBank/DDBJ databases">
        <authorList>
            <person name="Magalhaes I.L.F."/>
            <person name="Oliveira U."/>
            <person name="Santos F.R."/>
            <person name="Vidigal T.H.D.A."/>
            <person name="Brescovit A.D."/>
            <person name="Santos A.J."/>
        </authorList>
    </citation>
    <scope>NUCLEOTIDE SEQUENCE</scope>
    <source>
        <tissue evidence="2">Shoot tissue taken approximately 20 cm above the soil surface</tissue>
    </source>
</reference>
<proteinExistence type="predicted"/>
<evidence type="ECO:0000256" key="1">
    <source>
        <dbReference type="SAM" id="SignalP"/>
    </source>
</evidence>
<evidence type="ECO:0000313" key="2">
    <source>
        <dbReference type="EMBL" id="JAD70428.1"/>
    </source>
</evidence>
<name>A0A0A9C7J3_ARUDO</name>
<organism evidence="2">
    <name type="scientific">Arundo donax</name>
    <name type="common">Giant reed</name>
    <name type="synonym">Donax arundinaceus</name>
    <dbReference type="NCBI Taxonomy" id="35708"/>
    <lineage>
        <taxon>Eukaryota</taxon>
        <taxon>Viridiplantae</taxon>
        <taxon>Streptophyta</taxon>
        <taxon>Embryophyta</taxon>
        <taxon>Tracheophyta</taxon>
        <taxon>Spermatophyta</taxon>
        <taxon>Magnoliopsida</taxon>
        <taxon>Liliopsida</taxon>
        <taxon>Poales</taxon>
        <taxon>Poaceae</taxon>
        <taxon>PACMAD clade</taxon>
        <taxon>Arundinoideae</taxon>
        <taxon>Arundineae</taxon>
        <taxon>Arundo</taxon>
    </lineage>
</organism>
<protein>
    <submittedName>
        <fullName evidence="2">Uncharacterized protein</fullName>
    </submittedName>
</protein>